<organism evidence="2 3">
    <name type="scientific">Actinopolyspora saharensis</name>
    <dbReference type="NCBI Taxonomy" id="995062"/>
    <lineage>
        <taxon>Bacteria</taxon>
        <taxon>Bacillati</taxon>
        <taxon>Actinomycetota</taxon>
        <taxon>Actinomycetes</taxon>
        <taxon>Actinopolysporales</taxon>
        <taxon>Actinopolysporaceae</taxon>
        <taxon>Actinopolyspora</taxon>
    </lineage>
</organism>
<dbReference type="EMBL" id="FNKO01000002">
    <property type="protein sequence ID" value="SDQ80230.1"/>
    <property type="molecule type" value="Genomic_DNA"/>
</dbReference>
<evidence type="ECO:0000256" key="1">
    <source>
        <dbReference type="SAM" id="MobiDB-lite"/>
    </source>
</evidence>
<evidence type="ECO:0000313" key="3">
    <source>
        <dbReference type="Proteomes" id="UP000199301"/>
    </source>
</evidence>
<dbReference type="OrthoDB" id="5191429at2"/>
<reference evidence="3" key="1">
    <citation type="submission" date="2016-10" db="EMBL/GenBank/DDBJ databases">
        <authorList>
            <person name="Varghese N."/>
            <person name="Submissions S."/>
        </authorList>
    </citation>
    <scope>NUCLEOTIDE SEQUENCE [LARGE SCALE GENOMIC DNA]</scope>
    <source>
        <strain evidence="3">DSM 45459</strain>
    </source>
</reference>
<protein>
    <submittedName>
        <fullName evidence="2">Uncharacterized protein</fullName>
    </submittedName>
</protein>
<sequence>MTAPPIPRSDSPRKPAPRTLGYVLAFRGELPTWTGTRGGHRSAVSPGTPVAQWTPPDPPLLARVLDGLRRSRDESAALRCAGTGAA</sequence>
<accession>A0A1H1DV62</accession>
<dbReference type="RefSeq" id="WP_092523634.1">
    <property type="nucleotide sequence ID" value="NZ_FNKO01000002.1"/>
</dbReference>
<evidence type="ECO:0000313" key="2">
    <source>
        <dbReference type="EMBL" id="SDQ80230.1"/>
    </source>
</evidence>
<proteinExistence type="predicted"/>
<gene>
    <name evidence="2" type="ORF">SAMN04489718_2246</name>
</gene>
<keyword evidence="3" id="KW-1185">Reference proteome</keyword>
<dbReference type="Proteomes" id="UP000199301">
    <property type="component" value="Unassembled WGS sequence"/>
</dbReference>
<name>A0A1H1DV62_9ACTN</name>
<dbReference type="AlphaFoldDB" id="A0A1H1DV62"/>
<feature type="region of interest" description="Disordered" evidence="1">
    <location>
        <begin position="33"/>
        <end position="58"/>
    </location>
</feature>